<feature type="compositionally biased region" description="Polar residues" evidence="1">
    <location>
        <begin position="352"/>
        <end position="408"/>
    </location>
</feature>
<gene>
    <name evidence="2" type="ORF">EZS28_007478</name>
</gene>
<feature type="non-terminal residue" evidence="2">
    <location>
        <position position="511"/>
    </location>
</feature>
<evidence type="ECO:0000256" key="1">
    <source>
        <dbReference type="SAM" id="MobiDB-lite"/>
    </source>
</evidence>
<organism evidence="2 3">
    <name type="scientific">Streblomastix strix</name>
    <dbReference type="NCBI Taxonomy" id="222440"/>
    <lineage>
        <taxon>Eukaryota</taxon>
        <taxon>Metamonada</taxon>
        <taxon>Preaxostyla</taxon>
        <taxon>Oxymonadida</taxon>
        <taxon>Streblomastigidae</taxon>
        <taxon>Streblomastix</taxon>
    </lineage>
</organism>
<evidence type="ECO:0000313" key="3">
    <source>
        <dbReference type="Proteomes" id="UP000324800"/>
    </source>
</evidence>
<feature type="region of interest" description="Disordered" evidence="1">
    <location>
        <begin position="468"/>
        <end position="511"/>
    </location>
</feature>
<reference evidence="2 3" key="1">
    <citation type="submission" date="2019-03" db="EMBL/GenBank/DDBJ databases">
        <title>Single cell metagenomics reveals metabolic interactions within the superorganism composed of flagellate Streblomastix strix and complex community of Bacteroidetes bacteria on its surface.</title>
        <authorList>
            <person name="Treitli S.C."/>
            <person name="Kolisko M."/>
            <person name="Husnik F."/>
            <person name="Keeling P."/>
            <person name="Hampl V."/>
        </authorList>
    </citation>
    <scope>NUCLEOTIDE SEQUENCE [LARGE SCALE GENOMIC DNA]</scope>
    <source>
        <strain evidence="2">ST1C</strain>
    </source>
</reference>
<proteinExistence type="predicted"/>
<sequence length="511" mass="59368">MEQNKIENPIDDFDAVRLSRAKKRKERKIRKLNKKKKLNRKGKKIDKKIKSTNNNSDIDIKDNQKKLDQQKIKKTKSSSSKATIPKLKELNEIYNNNKNKENNQQVEELSPNQAQKFIEKSRINKQQISESDSESETGSQKSDIEDQIRSIDQNDGLMKIDYEQQEEDQSEEQSSSNSEIEEKSESFVEEDDEFESGLQFDSKEIINENSNRSLGKNKNSGVKLNEDRKGSAEFSDDDEEDKDIDEEEKDQEEDLKEQIKKTKDKDDDAIQEIDKNTQENEDEIKLIKKHTLQQQQEEDADPDNNELDDDDIIQIVNKNTLTGITPSRKSRKTFGRSFSVEEIQLTPALEQKTLSKLQPQTKSINKTKQQTNLKSEQKVIQTPKTHQTNTKQSEMKQNLMKTPQTVNSERAPWKTPGITTLEEITKQKEEELNKNELIEMKKVNEKQNIVKLAQKIDDYEKDRQKVEVNNELKPDTQKQEDKHITFPPFTTPGKEDPKTNKALISKEKEIS</sequence>
<dbReference type="EMBL" id="SNRW01001288">
    <property type="protein sequence ID" value="KAA6396998.1"/>
    <property type="molecule type" value="Genomic_DNA"/>
</dbReference>
<evidence type="ECO:0000313" key="2">
    <source>
        <dbReference type="EMBL" id="KAA6396998.1"/>
    </source>
</evidence>
<feature type="compositionally biased region" description="Basic and acidic residues" evidence="1">
    <location>
        <begin position="468"/>
        <end position="484"/>
    </location>
</feature>
<feature type="region of interest" description="Disordered" evidence="1">
    <location>
        <begin position="351"/>
        <end position="417"/>
    </location>
</feature>
<feature type="compositionally biased region" description="Basic and acidic residues" evidence="1">
    <location>
        <begin position="256"/>
        <end position="286"/>
    </location>
</feature>
<feature type="region of interest" description="Disordered" evidence="1">
    <location>
        <begin position="18"/>
        <end position="308"/>
    </location>
</feature>
<feature type="compositionally biased region" description="Polar residues" evidence="1">
    <location>
        <begin position="207"/>
        <end position="222"/>
    </location>
</feature>
<feature type="compositionally biased region" description="Basic residues" evidence="1">
    <location>
        <begin position="19"/>
        <end position="47"/>
    </location>
</feature>
<dbReference type="AlphaFoldDB" id="A0A5J4WQ48"/>
<dbReference type="Proteomes" id="UP000324800">
    <property type="component" value="Unassembled WGS sequence"/>
</dbReference>
<protein>
    <submittedName>
        <fullName evidence="2">Uncharacterized protein</fullName>
    </submittedName>
</protein>
<feature type="compositionally biased region" description="Acidic residues" evidence="1">
    <location>
        <begin position="296"/>
        <end position="308"/>
    </location>
</feature>
<accession>A0A5J4WQ48</accession>
<feature type="compositionally biased region" description="Acidic residues" evidence="1">
    <location>
        <begin position="234"/>
        <end position="255"/>
    </location>
</feature>
<feature type="compositionally biased region" description="Basic and acidic residues" evidence="1">
    <location>
        <begin position="58"/>
        <end position="71"/>
    </location>
</feature>
<feature type="compositionally biased region" description="Low complexity" evidence="1">
    <location>
        <begin position="92"/>
        <end position="109"/>
    </location>
</feature>
<name>A0A5J4WQ48_9EUKA</name>
<comment type="caution">
    <text evidence="2">The sequence shown here is derived from an EMBL/GenBank/DDBJ whole genome shotgun (WGS) entry which is preliminary data.</text>
</comment>
<feature type="compositionally biased region" description="Basic and acidic residues" evidence="1">
    <location>
        <begin position="493"/>
        <end position="511"/>
    </location>
</feature>
<feature type="compositionally biased region" description="Polar residues" evidence="1">
    <location>
        <begin position="124"/>
        <end position="141"/>
    </location>
</feature>